<feature type="domain" description="SGNH hydrolase-type esterase" evidence="1">
    <location>
        <begin position="14"/>
        <end position="202"/>
    </location>
</feature>
<sequence length="213" mass="22482">MRATCASGPLDVLLLGDSITERWLRPGLASDDSNFMQRDGGDLLAAFGPQRRVAVAAIGGDKTTDMLWRLRAGGLGEAVKQCAPRAVHVLLGTNDLGTGAAPAEAGESYRQLVGELLGLRPDAQLTLQLIMPRGFRGIGERRAPKPQGLTSLRWAACPSAGSLHPREIDPDSDPACAVLFWPVSELNRMIGRLASEHGAAGHDVGALDCTRAA</sequence>
<dbReference type="SUPFAM" id="SSF52266">
    <property type="entry name" value="SGNH hydrolase"/>
    <property type="match status" value="1"/>
</dbReference>
<protein>
    <recommendedName>
        <fullName evidence="1">SGNH hydrolase-type esterase domain-containing protein</fullName>
    </recommendedName>
</protein>
<feature type="non-terminal residue" evidence="2">
    <location>
        <position position="213"/>
    </location>
</feature>
<comment type="caution">
    <text evidence="2">The sequence shown here is derived from an EMBL/GenBank/DDBJ whole genome shotgun (WGS) entry which is preliminary data.</text>
</comment>
<dbReference type="InterPro" id="IPR036514">
    <property type="entry name" value="SGNH_hydro_sf"/>
</dbReference>
<dbReference type="EMBL" id="CAUYUJ010015711">
    <property type="protein sequence ID" value="CAK0857220.1"/>
    <property type="molecule type" value="Genomic_DNA"/>
</dbReference>
<dbReference type="Pfam" id="PF13472">
    <property type="entry name" value="Lipase_GDSL_2"/>
    <property type="match status" value="1"/>
</dbReference>
<evidence type="ECO:0000259" key="1">
    <source>
        <dbReference type="Pfam" id="PF13472"/>
    </source>
</evidence>
<keyword evidence="3" id="KW-1185">Reference proteome</keyword>
<dbReference type="InterPro" id="IPR051532">
    <property type="entry name" value="Ester_Hydrolysis_Enzymes"/>
</dbReference>
<proteinExistence type="predicted"/>
<dbReference type="InterPro" id="IPR013830">
    <property type="entry name" value="SGNH_hydro"/>
</dbReference>
<dbReference type="PANTHER" id="PTHR30383">
    <property type="entry name" value="THIOESTERASE 1/PROTEASE 1/LYSOPHOSPHOLIPASE L1"/>
    <property type="match status" value="1"/>
</dbReference>
<dbReference type="Gene3D" id="3.40.50.1110">
    <property type="entry name" value="SGNH hydrolase"/>
    <property type="match status" value="1"/>
</dbReference>
<evidence type="ECO:0000313" key="3">
    <source>
        <dbReference type="Proteomes" id="UP001189429"/>
    </source>
</evidence>
<gene>
    <name evidence="2" type="ORF">PCOR1329_LOCUS47394</name>
</gene>
<accession>A0ABN9UGQ4</accession>
<reference evidence="2" key="1">
    <citation type="submission" date="2023-10" db="EMBL/GenBank/DDBJ databases">
        <authorList>
            <person name="Chen Y."/>
            <person name="Shah S."/>
            <person name="Dougan E. K."/>
            <person name="Thang M."/>
            <person name="Chan C."/>
        </authorList>
    </citation>
    <scope>NUCLEOTIDE SEQUENCE [LARGE SCALE GENOMIC DNA]</scope>
</reference>
<organism evidence="2 3">
    <name type="scientific">Prorocentrum cordatum</name>
    <dbReference type="NCBI Taxonomy" id="2364126"/>
    <lineage>
        <taxon>Eukaryota</taxon>
        <taxon>Sar</taxon>
        <taxon>Alveolata</taxon>
        <taxon>Dinophyceae</taxon>
        <taxon>Prorocentrales</taxon>
        <taxon>Prorocentraceae</taxon>
        <taxon>Prorocentrum</taxon>
    </lineage>
</organism>
<evidence type="ECO:0000313" key="2">
    <source>
        <dbReference type="EMBL" id="CAK0857220.1"/>
    </source>
</evidence>
<dbReference type="Proteomes" id="UP001189429">
    <property type="component" value="Unassembled WGS sequence"/>
</dbReference>
<dbReference type="PANTHER" id="PTHR30383:SF32">
    <property type="entry name" value="SGNH-HYDROLASE"/>
    <property type="match status" value="1"/>
</dbReference>
<name>A0ABN9UGQ4_9DINO</name>